<feature type="compositionally biased region" description="Basic and acidic residues" evidence="5">
    <location>
        <begin position="124"/>
        <end position="136"/>
    </location>
</feature>
<dbReference type="EMBL" id="JAGMWT010000010">
    <property type="protein sequence ID" value="KAH7121273.1"/>
    <property type="molecule type" value="Genomic_DNA"/>
</dbReference>
<evidence type="ECO:0000256" key="5">
    <source>
        <dbReference type="SAM" id="MobiDB-lite"/>
    </source>
</evidence>
<dbReference type="OrthoDB" id="635774at2759"/>
<dbReference type="InterPro" id="IPR001245">
    <property type="entry name" value="Ser-Thr/Tyr_kinase_cat_dom"/>
</dbReference>
<feature type="compositionally biased region" description="Basic and acidic residues" evidence="5">
    <location>
        <begin position="23"/>
        <end position="48"/>
    </location>
</feature>
<feature type="region of interest" description="Disordered" evidence="5">
    <location>
        <begin position="985"/>
        <end position="1016"/>
    </location>
</feature>
<evidence type="ECO:0000256" key="3">
    <source>
        <dbReference type="ARBA" id="ARBA00022777"/>
    </source>
</evidence>
<dbReference type="InterPro" id="IPR000719">
    <property type="entry name" value="Prot_kinase_dom"/>
</dbReference>
<dbReference type="Proteomes" id="UP000700596">
    <property type="component" value="Unassembled WGS sequence"/>
</dbReference>
<protein>
    <recommendedName>
        <fullName evidence="6">Protein kinase domain-containing protein</fullName>
    </recommendedName>
</protein>
<comment type="caution">
    <text evidence="7">The sequence shown here is derived from an EMBL/GenBank/DDBJ whole genome shotgun (WGS) entry which is preliminary data.</text>
</comment>
<dbReference type="GO" id="GO:0005524">
    <property type="term" value="F:ATP binding"/>
    <property type="evidence" value="ECO:0007669"/>
    <property type="project" value="UniProtKB-KW"/>
</dbReference>
<feature type="compositionally biased region" description="Low complexity" evidence="5">
    <location>
        <begin position="771"/>
        <end position="785"/>
    </location>
</feature>
<evidence type="ECO:0000256" key="4">
    <source>
        <dbReference type="ARBA" id="ARBA00022840"/>
    </source>
</evidence>
<keyword evidence="8" id="KW-1185">Reference proteome</keyword>
<evidence type="ECO:0000259" key="6">
    <source>
        <dbReference type="PROSITE" id="PS50011"/>
    </source>
</evidence>
<evidence type="ECO:0000256" key="1">
    <source>
        <dbReference type="ARBA" id="ARBA00022679"/>
    </source>
</evidence>
<feature type="compositionally biased region" description="Polar residues" evidence="5">
    <location>
        <begin position="634"/>
        <end position="643"/>
    </location>
</feature>
<feature type="region of interest" description="Disordered" evidence="5">
    <location>
        <begin position="768"/>
        <end position="802"/>
    </location>
</feature>
<evidence type="ECO:0000256" key="2">
    <source>
        <dbReference type="ARBA" id="ARBA00022741"/>
    </source>
</evidence>
<dbReference type="PANTHER" id="PTHR44329:SF288">
    <property type="entry name" value="MITOGEN-ACTIVATED PROTEIN KINASE KINASE KINASE 20"/>
    <property type="match status" value="1"/>
</dbReference>
<dbReference type="Pfam" id="PF07714">
    <property type="entry name" value="PK_Tyr_Ser-Thr"/>
    <property type="match status" value="1"/>
</dbReference>
<organism evidence="7 8">
    <name type="scientific">Dendryphion nanum</name>
    <dbReference type="NCBI Taxonomy" id="256645"/>
    <lineage>
        <taxon>Eukaryota</taxon>
        <taxon>Fungi</taxon>
        <taxon>Dikarya</taxon>
        <taxon>Ascomycota</taxon>
        <taxon>Pezizomycotina</taxon>
        <taxon>Dothideomycetes</taxon>
        <taxon>Pleosporomycetidae</taxon>
        <taxon>Pleosporales</taxon>
        <taxon>Torulaceae</taxon>
        <taxon>Dendryphion</taxon>
    </lineage>
</organism>
<dbReference type="GO" id="GO:0004674">
    <property type="term" value="F:protein serine/threonine kinase activity"/>
    <property type="evidence" value="ECO:0007669"/>
    <property type="project" value="TreeGrafter"/>
</dbReference>
<feature type="compositionally biased region" description="Polar residues" evidence="5">
    <location>
        <begin position="663"/>
        <end position="673"/>
    </location>
</feature>
<proteinExistence type="predicted"/>
<feature type="region of interest" description="Disordered" evidence="5">
    <location>
        <begin position="623"/>
        <end position="643"/>
    </location>
</feature>
<feature type="compositionally biased region" description="Basic and acidic residues" evidence="5">
    <location>
        <begin position="57"/>
        <end position="82"/>
    </location>
</feature>
<dbReference type="SUPFAM" id="SSF56112">
    <property type="entry name" value="Protein kinase-like (PK-like)"/>
    <property type="match status" value="1"/>
</dbReference>
<dbReference type="PROSITE" id="PS50011">
    <property type="entry name" value="PROTEIN_KINASE_DOM"/>
    <property type="match status" value="1"/>
</dbReference>
<sequence length="1016" mass="114332">MPNFLSAEAGEPSTTRSRSRQRARTDADGHRSMWDPLKKIGSWLRREEEEPPPPAVKLDKHIATEEENKENGRPHSSGEHHGRVSGLLGRRTSRKVVPGLPRPLTFKRQNSEKREKLLPVPVEPDQRRAASADRRSSQLAPKRTLSPPPVSVPSMSAPDVLSPHTSEPIQKPGPIIGGGPDSNIPAGARQVDYDPNASVERFSAGEPRPQSIADDAYFERASQRSASDVDEVLLQEELEAKWILNLSMHFRDMSDREKFFITYAEEPNKWRRVTVSCDYRELTPDSLEHDLKSLHYQRDKSSRIYEAIRDSLPDIQFYDTVTNLKLQTADGRLHVHVTEDVNEIIPYPSVSAVDHLDCKKFRESNIDFDSHISGFVYKISTGHKTYIKKEIPGPDAVEEFLYEINALCALEDSKSVIKFEGIIVDEDNGLIKGLLISYAEQGALVDLLYDFKGGNQMNWPRRQRWARQIVQGLSEIHEAGFVQGDFTLSNIVIDGKDDAKIIDINRRGCPVGWEPPELAKLIESGQRISIYIGVKSDIFQLGMVLWALAEEEDEPERQERPLYQVLDPHNDVPQYFRDVIKACLSEVPRQRPSAKNVLAMLPDETTLQEEYIIDKQHVQSALEFQREESPKRPYSQSSFSSVHMPSTEYIDSTASYAPAASTRGRSTSHPSNGRSRRPDYSPYHGHPSIMSLDDSELENEPASIPGSRETRWEQVYVDGDTQLVQRTSLAMAVHDYANPECEEISGDMDSSFGNSKTADDVKPLNFSTVDELQPPSQSQELSPSLDSGNGMDGAEAGHRRYPSNKASFSDRVHHLNQIQTSDFEPKMKRTNTLADLENEVGMDSSIASSTAPSRVNTAFSFAGSFAHPLHQDSGFNEPEARVSYESERIRHSLDLNKFDVSFPIQERVIEGRLWDEKDGNMIDDRMQESQPVTEVGPGPQLVHVSNPRISEEIANEKDLEEKTSNNTIRPPSLTIPRFAHNVPECVDSGIPEQKKDDTAHGLRHIYPHLSPTTSHR</sequence>
<dbReference type="InterPro" id="IPR011009">
    <property type="entry name" value="Kinase-like_dom_sf"/>
</dbReference>
<feature type="region of interest" description="Disordered" evidence="5">
    <location>
        <begin position="1"/>
        <end position="190"/>
    </location>
</feature>
<evidence type="ECO:0000313" key="7">
    <source>
        <dbReference type="EMBL" id="KAH7121273.1"/>
    </source>
</evidence>
<dbReference type="SMART" id="SM00220">
    <property type="entry name" value="S_TKc"/>
    <property type="match status" value="1"/>
</dbReference>
<dbReference type="CDD" id="cd00180">
    <property type="entry name" value="PKc"/>
    <property type="match status" value="1"/>
</dbReference>
<keyword evidence="2" id="KW-0547">Nucleotide-binding</keyword>
<gene>
    <name evidence="7" type="ORF">B0J11DRAFT_62447</name>
</gene>
<dbReference type="PANTHER" id="PTHR44329">
    <property type="entry name" value="SERINE/THREONINE-PROTEIN KINASE TNNI3K-RELATED"/>
    <property type="match status" value="1"/>
</dbReference>
<feature type="region of interest" description="Disordered" evidence="5">
    <location>
        <begin position="656"/>
        <end position="713"/>
    </location>
</feature>
<dbReference type="InterPro" id="IPR051681">
    <property type="entry name" value="Ser/Thr_Kinases-Pseudokinases"/>
</dbReference>
<dbReference type="AlphaFoldDB" id="A0A9P9DL58"/>
<dbReference type="Gene3D" id="1.10.510.10">
    <property type="entry name" value="Transferase(Phosphotransferase) domain 1"/>
    <property type="match status" value="1"/>
</dbReference>
<accession>A0A9P9DL58</accession>
<evidence type="ECO:0000313" key="8">
    <source>
        <dbReference type="Proteomes" id="UP000700596"/>
    </source>
</evidence>
<keyword evidence="3" id="KW-0418">Kinase</keyword>
<keyword evidence="1" id="KW-0808">Transferase</keyword>
<name>A0A9P9DL58_9PLEO</name>
<feature type="domain" description="Protein kinase" evidence="6">
    <location>
        <begin position="362"/>
        <end position="612"/>
    </location>
</feature>
<keyword evidence="4" id="KW-0067">ATP-binding</keyword>
<reference evidence="7" key="1">
    <citation type="journal article" date="2021" name="Nat. Commun.">
        <title>Genetic determinants of endophytism in the Arabidopsis root mycobiome.</title>
        <authorList>
            <person name="Mesny F."/>
            <person name="Miyauchi S."/>
            <person name="Thiergart T."/>
            <person name="Pickel B."/>
            <person name="Atanasova L."/>
            <person name="Karlsson M."/>
            <person name="Huettel B."/>
            <person name="Barry K.W."/>
            <person name="Haridas S."/>
            <person name="Chen C."/>
            <person name="Bauer D."/>
            <person name="Andreopoulos W."/>
            <person name="Pangilinan J."/>
            <person name="LaButti K."/>
            <person name="Riley R."/>
            <person name="Lipzen A."/>
            <person name="Clum A."/>
            <person name="Drula E."/>
            <person name="Henrissat B."/>
            <person name="Kohler A."/>
            <person name="Grigoriev I.V."/>
            <person name="Martin F.M."/>
            <person name="Hacquard S."/>
        </authorList>
    </citation>
    <scope>NUCLEOTIDE SEQUENCE</scope>
    <source>
        <strain evidence="7">MPI-CAGE-CH-0243</strain>
    </source>
</reference>